<protein>
    <submittedName>
        <fullName evidence="2">Uncharacterized protein</fullName>
    </submittedName>
</protein>
<evidence type="ECO:0000256" key="1">
    <source>
        <dbReference type="SAM" id="Phobius"/>
    </source>
</evidence>
<dbReference type="AlphaFoldDB" id="A0A0S7XUD6"/>
<keyword evidence="1" id="KW-1133">Transmembrane helix</keyword>
<dbReference type="EMBL" id="LIZX01000091">
    <property type="protein sequence ID" value="KPJ66098.1"/>
    <property type="molecule type" value="Genomic_DNA"/>
</dbReference>
<comment type="caution">
    <text evidence="2">The sequence shown here is derived from an EMBL/GenBank/DDBJ whole genome shotgun (WGS) entry which is preliminary data.</text>
</comment>
<proteinExistence type="predicted"/>
<keyword evidence="1" id="KW-0812">Transmembrane</keyword>
<organism evidence="2 3">
    <name type="scientific">candidate division WOR-1 bacterium DG_54_3</name>
    <dbReference type="NCBI Taxonomy" id="1703775"/>
    <lineage>
        <taxon>Bacteria</taxon>
        <taxon>Bacillati</taxon>
        <taxon>Saganbacteria</taxon>
    </lineage>
</organism>
<sequence length="93" mass="10692">MREYERFIRKLKEAEGKVDYSQMFSRIEQKIHAAPKVRLALAGALALLLISFIAYFALLGPQPNGNLLMSYVFEPEEIDGPLLEYVFYEDGTF</sequence>
<evidence type="ECO:0000313" key="2">
    <source>
        <dbReference type="EMBL" id="KPJ66098.1"/>
    </source>
</evidence>
<feature type="transmembrane region" description="Helical" evidence="1">
    <location>
        <begin position="39"/>
        <end position="59"/>
    </location>
</feature>
<accession>A0A0S7XUD6</accession>
<keyword evidence="1" id="KW-0472">Membrane</keyword>
<name>A0A0S7XUD6_UNCSA</name>
<evidence type="ECO:0000313" key="3">
    <source>
        <dbReference type="Proteomes" id="UP000051861"/>
    </source>
</evidence>
<dbReference type="Proteomes" id="UP000051861">
    <property type="component" value="Unassembled WGS sequence"/>
</dbReference>
<gene>
    <name evidence="2" type="ORF">AMJ44_08970</name>
</gene>
<reference evidence="2 3" key="1">
    <citation type="journal article" date="2015" name="Microbiome">
        <title>Genomic resolution of linkages in carbon, nitrogen, and sulfur cycling among widespread estuary sediment bacteria.</title>
        <authorList>
            <person name="Baker B.J."/>
            <person name="Lazar C.S."/>
            <person name="Teske A.P."/>
            <person name="Dick G.J."/>
        </authorList>
    </citation>
    <scope>NUCLEOTIDE SEQUENCE [LARGE SCALE GENOMIC DNA]</scope>
    <source>
        <strain evidence="2">DG_54_3</strain>
    </source>
</reference>